<evidence type="ECO:0000313" key="3">
    <source>
        <dbReference type="Proteomes" id="UP000574690"/>
    </source>
</evidence>
<protein>
    <submittedName>
        <fullName evidence="2">Uncharacterized protein</fullName>
    </submittedName>
</protein>
<evidence type="ECO:0000256" key="1">
    <source>
        <dbReference type="SAM" id="MobiDB-lite"/>
    </source>
</evidence>
<feature type="compositionally biased region" description="Basic and acidic residues" evidence="1">
    <location>
        <begin position="48"/>
        <end position="59"/>
    </location>
</feature>
<dbReference type="EMBL" id="JABFXE010000893">
    <property type="protein sequence ID" value="NUQ91019.1"/>
    <property type="molecule type" value="Genomic_DNA"/>
</dbReference>
<proteinExistence type="predicted"/>
<dbReference type="AlphaFoldDB" id="A0A850CG20"/>
<accession>A0A850CG20</accession>
<sequence>MRRALKLLLILGVGLYMARPKGGGDGPDGGGNGPDGPDGNDVDPLTGRPKDSAEREERLNFQGKNDSTEMAEVHDTAKTEAESGRAGESSQDPDRADPAGDPPPYRSDADPAADVFGPGRESNPAEWNALLDEARALGVDIVQDTNNIGYAPGLRPGQPGQLQIPEDASYSALLHEMNHLRDDQALGWGGFEPAYDPDFMSQSEADAYQVEIDYANEQGQPGLAADLEALRDARLQQIADDAARQAEEYGEDS</sequence>
<feature type="compositionally biased region" description="Basic and acidic residues" evidence="1">
    <location>
        <begin position="71"/>
        <end position="85"/>
    </location>
</feature>
<reference evidence="2 3" key="1">
    <citation type="submission" date="2020-05" db="EMBL/GenBank/DDBJ databases">
        <title>DNA-SIP metagenomic assembled genomes.</title>
        <authorList>
            <person name="Yu J."/>
        </authorList>
    </citation>
    <scope>NUCLEOTIDE SEQUENCE [LARGE SCALE GENOMIC DNA]</scope>
    <source>
        <strain evidence="2">Bin5.27</strain>
    </source>
</reference>
<feature type="region of interest" description="Disordered" evidence="1">
    <location>
        <begin position="19"/>
        <end position="124"/>
    </location>
</feature>
<organism evidence="2 3">
    <name type="scientific">Glycomyces artemisiae</name>
    <dbReference type="NCBI Taxonomy" id="1076443"/>
    <lineage>
        <taxon>Bacteria</taxon>
        <taxon>Bacillati</taxon>
        <taxon>Actinomycetota</taxon>
        <taxon>Actinomycetes</taxon>
        <taxon>Glycomycetales</taxon>
        <taxon>Glycomycetaceae</taxon>
        <taxon>Glycomyces</taxon>
    </lineage>
</organism>
<gene>
    <name evidence="2" type="ORF">HOQ43_21460</name>
</gene>
<evidence type="ECO:0000313" key="2">
    <source>
        <dbReference type="EMBL" id="NUQ91019.1"/>
    </source>
</evidence>
<feature type="compositionally biased region" description="Gly residues" evidence="1">
    <location>
        <begin position="21"/>
        <end position="36"/>
    </location>
</feature>
<dbReference type="Proteomes" id="UP000574690">
    <property type="component" value="Unassembled WGS sequence"/>
</dbReference>
<name>A0A850CG20_9ACTN</name>
<comment type="caution">
    <text evidence="2">The sequence shown here is derived from an EMBL/GenBank/DDBJ whole genome shotgun (WGS) entry which is preliminary data.</text>
</comment>